<sequence length="171" mass="19654">MAYAQHQQSYLAHHQSAMQQEQQMRQLAPSHEAASMHTMDSRSIDEALDPTHVAEMMKHMAHVAQMVISGQQEGSYQQVAQQAAAMQQQQQQMVPPPQLWGSDRIIYDSSDPMHQRWGIRAAPPYHRPLYEPPPDNFQITLCWSYVDQMKDDKLMIAPQHNMPPPPFVPED</sequence>
<proteinExistence type="predicted"/>
<feature type="region of interest" description="Disordered" evidence="1">
    <location>
        <begin position="1"/>
        <end position="22"/>
    </location>
</feature>
<organism evidence="4">
    <name type="scientific">Gongylonema pulchrum</name>
    <dbReference type="NCBI Taxonomy" id="637853"/>
    <lineage>
        <taxon>Eukaryota</taxon>
        <taxon>Metazoa</taxon>
        <taxon>Ecdysozoa</taxon>
        <taxon>Nematoda</taxon>
        <taxon>Chromadorea</taxon>
        <taxon>Rhabditida</taxon>
        <taxon>Spirurina</taxon>
        <taxon>Spiruromorpha</taxon>
        <taxon>Spiruroidea</taxon>
        <taxon>Gongylonematidae</taxon>
        <taxon>Gongylonema</taxon>
    </lineage>
</organism>
<dbReference type="WBParaSite" id="GPUH_0000354501-mRNA-1">
    <property type="protein sequence ID" value="GPUH_0000354501-mRNA-1"/>
    <property type="gene ID" value="GPUH_0000354501"/>
</dbReference>
<evidence type="ECO:0000313" key="2">
    <source>
        <dbReference type="EMBL" id="VDK39955.1"/>
    </source>
</evidence>
<reference evidence="2 3" key="2">
    <citation type="submission" date="2018-11" db="EMBL/GenBank/DDBJ databases">
        <authorList>
            <consortium name="Pathogen Informatics"/>
        </authorList>
    </citation>
    <scope>NUCLEOTIDE SEQUENCE [LARGE SCALE GENOMIC DNA]</scope>
</reference>
<reference evidence="4" key="1">
    <citation type="submission" date="2016-06" db="UniProtKB">
        <authorList>
            <consortium name="WormBaseParasite"/>
        </authorList>
    </citation>
    <scope>IDENTIFICATION</scope>
</reference>
<dbReference type="AlphaFoldDB" id="A0A183D498"/>
<feature type="compositionally biased region" description="Low complexity" evidence="1">
    <location>
        <begin position="12"/>
        <end position="22"/>
    </location>
</feature>
<dbReference type="OrthoDB" id="5860800at2759"/>
<dbReference type="EMBL" id="UYRT01006139">
    <property type="protein sequence ID" value="VDK39955.1"/>
    <property type="molecule type" value="Genomic_DNA"/>
</dbReference>
<accession>A0A183D498</accession>
<dbReference type="Proteomes" id="UP000271098">
    <property type="component" value="Unassembled WGS sequence"/>
</dbReference>
<protein>
    <submittedName>
        <fullName evidence="2 4">Uncharacterized protein</fullName>
    </submittedName>
</protein>
<name>A0A183D498_9BILA</name>
<keyword evidence="3" id="KW-1185">Reference proteome</keyword>
<evidence type="ECO:0000256" key="1">
    <source>
        <dbReference type="SAM" id="MobiDB-lite"/>
    </source>
</evidence>
<gene>
    <name evidence="2" type="ORF">GPUH_LOCUS3539</name>
</gene>
<feature type="compositionally biased region" description="Polar residues" evidence="1">
    <location>
        <begin position="1"/>
        <end position="10"/>
    </location>
</feature>
<evidence type="ECO:0000313" key="4">
    <source>
        <dbReference type="WBParaSite" id="GPUH_0000354501-mRNA-1"/>
    </source>
</evidence>
<evidence type="ECO:0000313" key="3">
    <source>
        <dbReference type="Proteomes" id="UP000271098"/>
    </source>
</evidence>